<protein>
    <submittedName>
        <fullName evidence="1">Uncharacterized protein</fullName>
    </submittedName>
</protein>
<evidence type="ECO:0000313" key="1">
    <source>
        <dbReference type="EMBL" id="CAG9946397.1"/>
    </source>
</evidence>
<dbReference type="EMBL" id="CADEHS020000010">
    <property type="protein sequence ID" value="CAG9946397.1"/>
    <property type="molecule type" value="Genomic_DNA"/>
</dbReference>
<accession>A0ACA9U0P6</accession>
<evidence type="ECO:0000313" key="2">
    <source>
        <dbReference type="Proteomes" id="UP000836387"/>
    </source>
</evidence>
<gene>
    <name evidence="1" type="ORF">CRV2_00005279</name>
</gene>
<sequence length="806" mass="91650">MDSELENQRLRARVAYLEQFEQKYEQLEQKNEQLEQKNEQLEQTNEQLGQQLEQKNEQLEQKNEQLEQTHEQLEQTHEQLEQTHEQLEQTNEQLELSQQITRNTTFSEYLENCHRLLFQHFRVNPDAAGGSVTRVDGKSYPLSLRPWTEFKELQQQQFDITKNILKDEPLFPSLHAIHTMQRLACETPVANEEDIKPFEHIAVEGRVAEVIHTLHRKAEANSSVANLGVFRILFRNHSLTVNLPLEEVVRSDISEGAEKKRYKPSPGVAVEPKEINPDRRCLREDIKGNRAIAFVVEYKAAHKLQANHIRRSLSKDLFTNVIKRCNSNKSSTDSTQSREDSFDQILAMVLTQTFDYMIRLGLEYSYLTAGKSFLFLWIKADDPKTLYYYLADPDKDAEDKNGQLRESKTAVAQVVSFSLLALGSEIRSQSWTAKAQAVLNKWPTPYPGMEQEATNNEEQEATDSEEVSRSPSNSSDLSYCEEVVVISKRKIALHSKSTCKAPDTDRGRKDDTDDADGSNRPSSHNPWSGPSSTDSQTKRKQTTSSCTGSSRFEETSNTKEQSRQYCTIGCLMGLKRGQKLDMNCPNIASHRIAAGSITHPISIEGLAGLMQEQLACSLDRDCEPLEMDGKYGATGILFKLSLTRYGYTFVGKGTIPELVPCLADEVKIYHRLERLQGEVVPICLGSINLTKPYHLTARHAIRFAGFKIVHMLLMSWAGELAIKAGVDLTTEIAQSLRMVRGEGVVHHDLRDANLLWNEERGRVMVIDFDRADLIPLPKPKQMSRLSKGKGKWTGYKSEIRDGKRIY</sequence>
<proteinExistence type="predicted"/>
<dbReference type="Proteomes" id="UP000836387">
    <property type="component" value="Unassembled WGS sequence"/>
</dbReference>
<organism evidence="1 2">
    <name type="scientific">Clonostachys rosea f. rosea IK726</name>
    <dbReference type="NCBI Taxonomy" id="1349383"/>
    <lineage>
        <taxon>Eukaryota</taxon>
        <taxon>Fungi</taxon>
        <taxon>Dikarya</taxon>
        <taxon>Ascomycota</taxon>
        <taxon>Pezizomycotina</taxon>
        <taxon>Sordariomycetes</taxon>
        <taxon>Hypocreomycetidae</taxon>
        <taxon>Hypocreales</taxon>
        <taxon>Bionectriaceae</taxon>
        <taxon>Clonostachys</taxon>
    </lineage>
</organism>
<keyword evidence="2" id="KW-1185">Reference proteome</keyword>
<reference evidence="1" key="1">
    <citation type="submission" date="2020-04" db="EMBL/GenBank/DDBJ databases">
        <authorList>
            <person name="Broberg M."/>
        </authorList>
    </citation>
    <scope>NUCLEOTIDE SEQUENCE</scope>
</reference>
<reference evidence="1" key="2">
    <citation type="submission" date="2021-10" db="EMBL/GenBank/DDBJ databases">
        <authorList>
            <person name="Piombo E."/>
        </authorList>
    </citation>
    <scope>NUCLEOTIDE SEQUENCE</scope>
</reference>
<name>A0ACA9U0P6_BIOOC</name>
<comment type="caution">
    <text evidence="1">The sequence shown here is derived from an EMBL/GenBank/DDBJ whole genome shotgun (WGS) entry which is preliminary data.</text>
</comment>